<evidence type="ECO:0000313" key="1">
    <source>
        <dbReference type="EMBL" id="KWV46654.1"/>
    </source>
</evidence>
<dbReference type="EMBL" id="LNCD01000106">
    <property type="protein sequence ID" value="KWV46654.1"/>
    <property type="molecule type" value="Genomic_DNA"/>
</dbReference>
<keyword evidence="2" id="KW-1185">Reference proteome</keyword>
<comment type="caution">
    <text evidence="1">The sequence shown here is derived from an EMBL/GenBank/DDBJ whole genome shotgun (WGS) entry which is preliminary data.</text>
</comment>
<sequence>MQWISWHRPMLTSKITDLIDRILECWCDEHGHHTGSVEARRKANSLLQWIELGVTDERELSDLIRDDIVIGAQ</sequence>
<protein>
    <submittedName>
        <fullName evidence="1">Uncharacterized protein</fullName>
    </submittedName>
</protein>
<evidence type="ECO:0000313" key="2">
    <source>
        <dbReference type="Proteomes" id="UP000068164"/>
    </source>
</evidence>
<gene>
    <name evidence="1" type="ORF">AS026_14725</name>
</gene>
<organism evidence="1 2">
    <name type="scientific">Rhizobium altiplani</name>
    <dbReference type="NCBI Taxonomy" id="1864509"/>
    <lineage>
        <taxon>Bacteria</taxon>
        <taxon>Pseudomonadati</taxon>
        <taxon>Pseudomonadota</taxon>
        <taxon>Alphaproteobacteria</taxon>
        <taxon>Hyphomicrobiales</taxon>
        <taxon>Rhizobiaceae</taxon>
        <taxon>Rhizobium/Agrobacterium group</taxon>
        <taxon>Rhizobium</taxon>
    </lineage>
</organism>
<dbReference type="Proteomes" id="UP000068164">
    <property type="component" value="Unassembled WGS sequence"/>
</dbReference>
<name>A0A120FHX7_9HYPH</name>
<dbReference type="RefSeq" id="WP_018116593.1">
    <property type="nucleotide sequence ID" value="NZ_JBBNAS010000482.1"/>
</dbReference>
<proteinExistence type="predicted"/>
<accession>A0A120FHX7</accession>
<reference evidence="1 2" key="1">
    <citation type="submission" date="2015-11" db="EMBL/GenBank/DDBJ databases">
        <title>Draft Genome Sequence of the Strain BR 10423 (Rhizobium sp.) isolated from nodules of Mimosa pudica.</title>
        <authorList>
            <person name="Barauna A.C."/>
            <person name="Zilli J.E."/>
            <person name="Simoes-Araujo J.L."/>
            <person name="Reis V.M."/>
            <person name="James E.K."/>
            <person name="Reis F.B.Jr."/>
            <person name="Rouws L.F."/>
            <person name="Passos S.R."/>
            <person name="Gois S.R."/>
        </authorList>
    </citation>
    <scope>NUCLEOTIDE SEQUENCE [LARGE SCALE GENOMIC DNA]</scope>
    <source>
        <strain evidence="1 2">BR10423</strain>
    </source>
</reference>
<dbReference type="OrthoDB" id="8371079at2"/>
<dbReference type="AlphaFoldDB" id="A0A120FHX7"/>